<dbReference type="AlphaFoldDB" id="A0AAV3YC59"/>
<reference evidence="2 3" key="1">
    <citation type="journal article" date="2021" name="Elife">
        <title>Chloroplast acquisition without the gene transfer in kleptoplastic sea slugs, Plakobranchus ocellatus.</title>
        <authorList>
            <person name="Maeda T."/>
            <person name="Takahashi S."/>
            <person name="Yoshida T."/>
            <person name="Shimamura S."/>
            <person name="Takaki Y."/>
            <person name="Nagai Y."/>
            <person name="Toyoda A."/>
            <person name="Suzuki Y."/>
            <person name="Arimoto A."/>
            <person name="Ishii H."/>
            <person name="Satoh N."/>
            <person name="Nishiyama T."/>
            <person name="Hasebe M."/>
            <person name="Maruyama T."/>
            <person name="Minagawa J."/>
            <person name="Obokata J."/>
            <person name="Shigenobu S."/>
        </authorList>
    </citation>
    <scope>NUCLEOTIDE SEQUENCE [LARGE SCALE GENOMIC DNA]</scope>
</reference>
<evidence type="ECO:0000256" key="1">
    <source>
        <dbReference type="SAM" id="MobiDB-lite"/>
    </source>
</evidence>
<proteinExistence type="predicted"/>
<gene>
    <name evidence="2" type="ORF">PoB_000659300</name>
</gene>
<evidence type="ECO:0000313" key="3">
    <source>
        <dbReference type="Proteomes" id="UP000735302"/>
    </source>
</evidence>
<comment type="caution">
    <text evidence="2">The sequence shown here is derived from an EMBL/GenBank/DDBJ whole genome shotgun (WGS) entry which is preliminary data.</text>
</comment>
<sequence>MIFFHNTAIYEEEVLDRIYSEILPDNTAIAVENLRTYLHNHASDNFLKNQFESVPMANNFPQREGLSAQNRKKNPYKNIVP</sequence>
<evidence type="ECO:0000313" key="2">
    <source>
        <dbReference type="EMBL" id="GFN80087.1"/>
    </source>
</evidence>
<name>A0AAV3YC59_9GAST</name>
<protein>
    <submittedName>
        <fullName evidence="2">Uncharacterized protein</fullName>
    </submittedName>
</protein>
<keyword evidence="3" id="KW-1185">Reference proteome</keyword>
<organism evidence="2 3">
    <name type="scientific">Plakobranchus ocellatus</name>
    <dbReference type="NCBI Taxonomy" id="259542"/>
    <lineage>
        <taxon>Eukaryota</taxon>
        <taxon>Metazoa</taxon>
        <taxon>Spiralia</taxon>
        <taxon>Lophotrochozoa</taxon>
        <taxon>Mollusca</taxon>
        <taxon>Gastropoda</taxon>
        <taxon>Heterobranchia</taxon>
        <taxon>Euthyneura</taxon>
        <taxon>Panpulmonata</taxon>
        <taxon>Sacoglossa</taxon>
        <taxon>Placobranchoidea</taxon>
        <taxon>Plakobranchidae</taxon>
        <taxon>Plakobranchus</taxon>
    </lineage>
</organism>
<feature type="region of interest" description="Disordered" evidence="1">
    <location>
        <begin position="58"/>
        <end position="81"/>
    </location>
</feature>
<dbReference type="Proteomes" id="UP000735302">
    <property type="component" value="Unassembled WGS sequence"/>
</dbReference>
<accession>A0AAV3YC59</accession>
<feature type="non-terminal residue" evidence="2">
    <location>
        <position position="81"/>
    </location>
</feature>
<dbReference type="EMBL" id="BLXT01000801">
    <property type="protein sequence ID" value="GFN80087.1"/>
    <property type="molecule type" value="Genomic_DNA"/>
</dbReference>